<reference evidence="10 11" key="1">
    <citation type="journal article" date="2014" name="Nat. Commun.">
        <title>Molecular traces of alternative social organization in a termite genome.</title>
        <authorList>
            <person name="Terrapon N."/>
            <person name="Li C."/>
            <person name="Robertson H.M."/>
            <person name="Ji L."/>
            <person name="Meng X."/>
            <person name="Booth W."/>
            <person name="Chen Z."/>
            <person name="Childers C.P."/>
            <person name="Glastad K.M."/>
            <person name="Gokhale K."/>
            <person name="Gowin J."/>
            <person name="Gronenberg W."/>
            <person name="Hermansen R.A."/>
            <person name="Hu H."/>
            <person name="Hunt B.G."/>
            <person name="Huylmans A.K."/>
            <person name="Khalil S.M."/>
            <person name="Mitchell R.D."/>
            <person name="Munoz-Torres M.C."/>
            <person name="Mustard J.A."/>
            <person name="Pan H."/>
            <person name="Reese J.T."/>
            <person name="Scharf M.E."/>
            <person name="Sun F."/>
            <person name="Vogel H."/>
            <person name="Xiao J."/>
            <person name="Yang W."/>
            <person name="Yang Z."/>
            <person name="Yang Z."/>
            <person name="Zhou J."/>
            <person name="Zhu J."/>
            <person name="Brent C.S."/>
            <person name="Elsik C.G."/>
            <person name="Goodisman M.A."/>
            <person name="Liberles D.A."/>
            <person name="Roe R.M."/>
            <person name="Vargo E.L."/>
            <person name="Vilcinskas A."/>
            <person name="Wang J."/>
            <person name="Bornberg-Bauer E."/>
            <person name="Korb J."/>
            <person name="Zhang G."/>
            <person name="Liebig J."/>
        </authorList>
    </citation>
    <scope>NUCLEOTIDE SEQUENCE [LARGE SCALE GENOMIC DNA]</scope>
    <source>
        <tissue evidence="10">Whole organism</tissue>
    </source>
</reference>
<proteinExistence type="predicted"/>
<dbReference type="EMBL" id="KK852521">
    <property type="protein sequence ID" value="KDR22113.1"/>
    <property type="molecule type" value="Genomic_DNA"/>
</dbReference>
<organism evidence="10 11">
    <name type="scientific">Zootermopsis nevadensis</name>
    <name type="common">Dampwood termite</name>
    <dbReference type="NCBI Taxonomy" id="136037"/>
    <lineage>
        <taxon>Eukaryota</taxon>
        <taxon>Metazoa</taxon>
        <taxon>Ecdysozoa</taxon>
        <taxon>Arthropoda</taxon>
        <taxon>Hexapoda</taxon>
        <taxon>Insecta</taxon>
        <taxon>Pterygota</taxon>
        <taxon>Neoptera</taxon>
        <taxon>Polyneoptera</taxon>
        <taxon>Dictyoptera</taxon>
        <taxon>Blattodea</taxon>
        <taxon>Blattoidea</taxon>
        <taxon>Termitoidae</taxon>
        <taxon>Termopsidae</taxon>
        <taxon>Zootermopsis</taxon>
    </lineage>
</organism>
<dbReference type="PROSITE" id="PS50240">
    <property type="entry name" value="TRYPSIN_DOM"/>
    <property type="match status" value="1"/>
</dbReference>
<dbReference type="SUPFAM" id="SSF50494">
    <property type="entry name" value="Trypsin-like serine proteases"/>
    <property type="match status" value="1"/>
</dbReference>
<evidence type="ECO:0000256" key="3">
    <source>
        <dbReference type="ARBA" id="ARBA00022670"/>
    </source>
</evidence>
<dbReference type="InParanoid" id="A0A067RGI9"/>
<dbReference type="InterPro" id="IPR033116">
    <property type="entry name" value="TRYPSIN_SER"/>
</dbReference>
<dbReference type="eggNOG" id="KOG3627">
    <property type="taxonomic scope" value="Eukaryota"/>
</dbReference>
<evidence type="ECO:0000256" key="8">
    <source>
        <dbReference type="ARBA" id="ARBA00023180"/>
    </source>
</evidence>
<dbReference type="PANTHER" id="PTHR24276">
    <property type="entry name" value="POLYSERASE-RELATED"/>
    <property type="match status" value="1"/>
</dbReference>
<keyword evidence="7" id="KW-1015">Disulfide bond</keyword>
<dbReference type="OMA" id="GNDERIW"/>
<keyword evidence="2" id="KW-0964">Secreted</keyword>
<dbReference type="Pfam" id="PF00089">
    <property type="entry name" value="Trypsin"/>
    <property type="match status" value="1"/>
</dbReference>
<evidence type="ECO:0000259" key="9">
    <source>
        <dbReference type="PROSITE" id="PS50240"/>
    </source>
</evidence>
<dbReference type="AlphaFoldDB" id="A0A067RGI9"/>
<comment type="subcellular location">
    <subcellularLocation>
        <location evidence="1">Secreted</location>
    </subcellularLocation>
</comment>
<evidence type="ECO:0000256" key="1">
    <source>
        <dbReference type="ARBA" id="ARBA00004613"/>
    </source>
</evidence>
<evidence type="ECO:0000313" key="11">
    <source>
        <dbReference type="Proteomes" id="UP000027135"/>
    </source>
</evidence>
<protein>
    <submittedName>
        <fullName evidence="10">Trypsin-3</fullName>
    </submittedName>
</protein>
<dbReference type="InterPro" id="IPR043504">
    <property type="entry name" value="Peptidase_S1_PA_chymotrypsin"/>
</dbReference>
<evidence type="ECO:0000256" key="6">
    <source>
        <dbReference type="ARBA" id="ARBA00022825"/>
    </source>
</evidence>
<dbReference type="InterPro" id="IPR001254">
    <property type="entry name" value="Trypsin_dom"/>
</dbReference>
<keyword evidence="6" id="KW-0720">Serine protease</keyword>
<dbReference type="Proteomes" id="UP000027135">
    <property type="component" value="Unassembled WGS sequence"/>
</dbReference>
<dbReference type="GO" id="GO:0004252">
    <property type="term" value="F:serine-type endopeptidase activity"/>
    <property type="evidence" value="ECO:0007669"/>
    <property type="project" value="InterPro"/>
</dbReference>
<dbReference type="InterPro" id="IPR050430">
    <property type="entry name" value="Peptidase_S1"/>
</dbReference>
<dbReference type="Gene3D" id="2.40.10.10">
    <property type="entry name" value="Trypsin-like serine proteases"/>
    <property type="match status" value="1"/>
</dbReference>
<keyword evidence="3" id="KW-0645">Protease</keyword>
<keyword evidence="5" id="KW-0378">Hydrolase</keyword>
<dbReference type="InterPro" id="IPR009003">
    <property type="entry name" value="Peptidase_S1_PA"/>
</dbReference>
<gene>
    <name evidence="10" type="ORF">L798_02076</name>
</gene>
<evidence type="ECO:0000256" key="4">
    <source>
        <dbReference type="ARBA" id="ARBA00022729"/>
    </source>
</evidence>
<evidence type="ECO:0000313" key="10">
    <source>
        <dbReference type="EMBL" id="KDR22113.1"/>
    </source>
</evidence>
<name>A0A067RGI9_ZOONE</name>
<feature type="domain" description="Peptidase S1" evidence="9">
    <location>
        <begin position="1"/>
        <end position="63"/>
    </location>
</feature>
<keyword evidence="8" id="KW-0325">Glycoprotein</keyword>
<dbReference type="GO" id="GO:0006508">
    <property type="term" value="P:proteolysis"/>
    <property type="evidence" value="ECO:0007669"/>
    <property type="project" value="UniProtKB-KW"/>
</dbReference>
<evidence type="ECO:0000256" key="5">
    <source>
        <dbReference type="ARBA" id="ARBA00022801"/>
    </source>
</evidence>
<dbReference type="PANTHER" id="PTHR24276:SF98">
    <property type="entry name" value="FI18310P1-RELATED"/>
    <property type="match status" value="1"/>
</dbReference>
<evidence type="ECO:0000256" key="2">
    <source>
        <dbReference type="ARBA" id="ARBA00022525"/>
    </source>
</evidence>
<sequence length="65" mass="6715">MLCAGRYPTGGTDSCQGDSGGPLVIRGVLTGVVSWGVGCGLGRFPGVYTRVSVLRDWIANTTGLR</sequence>
<dbReference type="GO" id="GO:0005576">
    <property type="term" value="C:extracellular region"/>
    <property type="evidence" value="ECO:0007669"/>
    <property type="project" value="UniProtKB-SubCell"/>
</dbReference>
<keyword evidence="11" id="KW-1185">Reference proteome</keyword>
<accession>A0A067RGI9</accession>
<dbReference type="PROSITE" id="PS00135">
    <property type="entry name" value="TRYPSIN_SER"/>
    <property type="match status" value="1"/>
</dbReference>
<keyword evidence="4" id="KW-0732">Signal</keyword>
<evidence type="ECO:0000256" key="7">
    <source>
        <dbReference type="ARBA" id="ARBA00023157"/>
    </source>
</evidence>
<dbReference type="STRING" id="136037.A0A067RGI9"/>
<dbReference type="FunFam" id="2.40.10.10:FF:000054">
    <property type="entry name" value="Complement C1r subcomponent"/>
    <property type="match status" value="1"/>
</dbReference>